<dbReference type="SUPFAM" id="SSF52833">
    <property type="entry name" value="Thioredoxin-like"/>
    <property type="match status" value="1"/>
</dbReference>
<dbReference type="InterPro" id="IPR036249">
    <property type="entry name" value="Thioredoxin-like_sf"/>
</dbReference>
<evidence type="ECO:0000313" key="2">
    <source>
        <dbReference type="EMBL" id="CAI48883.1"/>
    </source>
</evidence>
<dbReference type="RefSeq" id="WP_011322517.1">
    <property type="nucleotide sequence ID" value="NC_007426.1"/>
</dbReference>
<dbReference type="GO" id="GO:0016209">
    <property type="term" value="F:antioxidant activity"/>
    <property type="evidence" value="ECO:0007669"/>
    <property type="project" value="InterPro"/>
</dbReference>
<sequence length="177" mass="19334">MIREGETAPDFALPGVERGEPDVYELFRPIENGDAVLLWFVPSPFVPTATAELAAINRAGWHDCEGLQVWVVSMESIYAAAAYADDHGFPMAFLGDGASAADYYGVKQDEWEGHYNVPERAAFFIDDDWTVEAAWRRADAFERPSPSPVEVVAASVAEHVPAATADVSVEYDECFGG</sequence>
<dbReference type="KEGG" id="nph:NP_1584A"/>
<name>A0A1U7EV42_NATPD</name>
<dbReference type="eggNOG" id="arCOG00316">
    <property type="taxonomic scope" value="Archaea"/>
</dbReference>
<dbReference type="InterPro" id="IPR000866">
    <property type="entry name" value="AhpC/TSA"/>
</dbReference>
<dbReference type="InterPro" id="IPR013766">
    <property type="entry name" value="Thioredoxin_domain"/>
</dbReference>
<accession>A0A1U7EV42</accession>
<evidence type="ECO:0000259" key="1">
    <source>
        <dbReference type="PROSITE" id="PS51352"/>
    </source>
</evidence>
<feature type="domain" description="Thioredoxin" evidence="1">
    <location>
        <begin position="2"/>
        <end position="161"/>
    </location>
</feature>
<dbReference type="EMBL" id="CR936257">
    <property type="protein sequence ID" value="CAI48883.1"/>
    <property type="molecule type" value="Genomic_DNA"/>
</dbReference>
<dbReference type="EnsemblBacteria" id="CAI48883">
    <property type="protein sequence ID" value="CAI48883"/>
    <property type="gene ID" value="NP_1584A"/>
</dbReference>
<protein>
    <submittedName>
        <fullName evidence="2">Peroxiredoxin domain protein</fullName>
    </submittedName>
</protein>
<dbReference type="Gene3D" id="3.40.30.10">
    <property type="entry name" value="Glutaredoxin"/>
    <property type="match status" value="1"/>
</dbReference>
<dbReference type="Pfam" id="PF00578">
    <property type="entry name" value="AhpC-TSA"/>
    <property type="match status" value="1"/>
</dbReference>
<evidence type="ECO:0000313" key="3">
    <source>
        <dbReference type="Proteomes" id="UP000002698"/>
    </source>
</evidence>
<dbReference type="SMR" id="A0A1U7EV42"/>
<gene>
    <name evidence="2" type="ordered locus">NP_1584A</name>
</gene>
<dbReference type="HOGENOM" id="CLU_042529_14_2_2"/>
<dbReference type="OrthoDB" id="165617at2157"/>
<dbReference type="GO" id="GO:0016491">
    <property type="term" value="F:oxidoreductase activity"/>
    <property type="evidence" value="ECO:0007669"/>
    <property type="project" value="InterPro"/>
</dbReference>
<reference evidence="2 3" key="1">
    <citation type="journal article" date="2005" name="Genome Res.">
        <title>Living with two extremes: conclusions from the genome sequence of Natronomonas pharaonis.</title>
        <authorList>
            <person name="Falb M."/>
            <person name="Pfeiffer F."/>
            <person name="Palm P."/>
            <person name="Rodewald K."/>
            <person name="Hickmann V."/>
            <person name="Tittor J."/>
            <person name="Oesterhelt D."/>
        </authorList>
    </citation>
    <scope>NUCLEOTIDE SEQUENCE [LARGE SCALE GENOMIC DNA]</scope>
    <source>
        <strain evidence="3">ATCC 35678 / DSM 2160 / CIP 103997 / JCM 8858 / NBRC 14720 / NCIMB 2260 / Gabara</strain>
    </source>
</reference>
<proteinExistence type="predicted"/>
<dbReference type="AlphaFoldDB" id="A0A1U7EV42"/>
<dbReference type="STRING" id="348780.NP_1584A"/>
<organism evidence="2 3">
    <name type="scientific">Natronomonas pharaonis (strain ATCC 35678 / DSM 2160 / CIP 103997 / JCM 8858 / NBRC 14720 / NCIMB 2260 / Gabara)</name>
    <name type="common">Halobacterium pharaonis</name>
    <dbReference type="NCBI Taxonomy" id="348780"/>
    <lineage>
        <taxon>Archaea</taxon>
        <taxon>Methanobacteriati</taxon>
        <taxon>Methanobacteriota</taxon>
        <taxon>Stenosarchaea group</taxon>
        <taxon>Halobacteria</taxon>
        <taxon>Halobacteriales</taxon>
        <taxon>Natronomonadaceae</taxon>
        <taxon>Natronomonas</taxon>
    </lineage>
</organism>
<dbReference type="PROSITE" id="PS51352">
    <property type="entry name" value="THIOREDOXIN_2"/>
    <property type="match status" value="1"/>
</dbReference>
<dbReference type="Proteomes" id="UP000002698">
    <property type="component" value="Chromosome"/>
</dbReference>
<dbReference type="GeneID" id="3701192"/>
<keyword evidence="3" id="KW-1185">Reference proteome</keyword>